<dbReference type="SUPFAM" id="SSF53067">
    <property type="entry name" value="Actin-like ATPase domain"/>
    <property type="match status" value="2"/>
</dbReference>
<proteinExistence type="predicted"/>
<dbReference type="CDD" id="cd10170">
    <property type="entry name" value="ASKHA_NBD_HSP70"/>
    <property type="match status" value="1"/>
</dbReference>
<dbReference type="Gene3D" id="3.30.420.40">
    <property type="match status" value="2"/>
</dbReference>
<evidence type="ECO:0000313" key="2">
    <source>
        <dbReference type="Proteomes" id="UP000663861"/>
    </source>
</evidence>
<sequence length="619" mass="69065">MKVFAEGAWSRPPKIILGIDIGTTQSAVAFAYLYPDGPQSLHRSAVAFAYLYPDGPQSLHRVTAWPGQEAQKGESKIPTLVYYDTDKNAVSFGAEALKPEIAEKAEDEKWQLARHFKLHLHPDAMKHKHNIRAQPLPAGVSLLTIYTDFMVYLLKHTKDFFESRIIDGQKVWAEHHKDMTIVLAHPNGWGVKEQNFLRQAAIAANYVPSSKAISQVRFVSEAEASVHFCMFHGDLHNRLKPNTTFVVCDAGGSTIDTTAYCVKTASPMLELEEKKASACVQAGGVFVDGEFEQHLARILDKVDNLDEEDRDEYLRKGVKDFEAISKKEFDDVERQYRVDLGAGRLKQEDLGIKRGTLTLEGNVLENFFDKCVTQTIESVRQQMSGLECKHILLVGGFGDSLFLRRSLIEEFGKNGCSVNIANDSTAKAVADGAVIWCGKLSVISRATRMPYGVEINDPYNPREPGHGGRPVHRHDAGYDYVTGKWSQIVGRGVVMNAEGAMRESYWRSYKTPNPRLANFKVTMFAYTAEGNPNPWLRDAQGNMNRGFEQICEVEADLSGMRQALKRKTGRDGDYYYLDFTMALQFGGTELQAFVEWEQDGETRTGPASILPSALSGAQA</sequence>
<comment type="caution">
    <text evidence="1">The sequence shown here is derived from an EMBL/GenBank/DDBJ whole genome shotgun (WGS) entry which is preliminary data.</text>
</comment>
<protein>
    <recommendedName>
        <fullName evidence="3">Heat shock 70 kDa protein 12A</fullName>
    </recommendedName>
</protein>
<evidence type="ECO:0008006" key="3">
    <source>
        <dbReference type="Google" id="ProtNLM"/>
    </source>
</evidence>
<reference evidence="1" key="1">
    <citation type="submission" date="2021-01" db="EMBL/GenBank/DDBJ databases">
        <authorList>
            <person name="Kaushik A."/>
        </authorList>
    </citation>
    <scope>NUCLEOTIDE SEQUENCE</scope>
    <source>
        <strain evidence="1">AG4-RS23</strain>
    </source>
</reference>
<dbReference type="AlphaFoldDB" id="A0A8H3HR96"/>
<accession>A0A8H3HR96</accession>
<dbReference type="EMBL" id="CAJMWY010004356">
    <property type="protein sequence ID" value="CAE6528826.1"/>
    <property type="molecule type" value="Genomic_DNA"/>
</dbReference>
<dbReference type="PANTHER" id="PTHR14187:SF5">
    <property type="entry name" value="HEAT SHOCK 70 KDA PROTEIN 12A"/>
    <property type="match status" value="1"/>
</dbReference>
<evidence type="ECO:0000313" key="1">
    <source>
        <dbReference type="EMBL" id="CAE6528826.1"/>
    </source>
</evidence>
<dbReference type="PANTHER" id="PTHR14187">
    <property type="entry name" value="ALPHA KINASE/ELONGATION FACTOR 2 KINASE"/>
    <property type="match status" value="1"/>
</dbReference>
<name>A0A8H3HR96_9AGAM</name>
<gene>
    <name evidence="1" type="ORF">RDB_LOCUS170231</name>
</gene>
<dbReference type="Proteomes" id="UP000663861">
    <property type="component" value="Unassembled WGS sequence"/>
</dbReference>
<dbReference type="InterPro" id="IPR043129">
    <property type="entry name" value="ATPase_NBD"/>
</dbReference>
<dbReference type="Gene3D" id="3.90.640.10">
    <property type="entry name" value="Actin, Chain A, domain 4"/>
    <property type="match status" value="1"/>
</dbReference>
<organism evidence="1 2">
    <name type="scientific">Rhizoctonia solani</name>
    <dbReference type="NCBI Taxonomy" id="456999"/>
    <lineage>
        <taxon>Eukaryota</taxon>
        <taxon>Fungi</taxon>
        <taxon>Dikarya</taxon>
        <taxon>Basidiomycota</taxon>
        <taxon>Agaricomycotina</taxon>
        <taxon>Agaricomycetes</taxon>
        <taxon>Cantharellales</taxon>
        <taxon>Ceratobasidiaceae</taxon>
        <taxon>Rhizoctonia</taxon>
    </lineage>
</organism>